<dbReference type="GO" id="GO:0051536">
    <property type="term" value="F:iron-sulfur cluster binding"/>
    <property type="evidence" value="ECO:0007669"/>
    <property type="project" value="UniProtKB-KW"/>
</dbReference>
<dbReference type="Pfam" id="PF12838">
    <property type="entry name" value="Fer4_7"/>
    <property type="match status" value="1"/>
</dbReference>
<evidence type="ECO:0000256" key="2">
    <source>
        <dbReference type="ARBA" id="ARBA00023004"/>
    </source>
</evidence>
<dbReference type="PROSITE" id="PS51379">
    <property type="entry name" value="4FE4S_FER_2"/>
    <property type="match status" value="2"/>
</dbReference>
<keyword evidence="1" id="KW-0479">Metal-binding</keyword>
<accession>A0A1H6HCJ0</accession>
<dbReference type="InterPro" id="IPR017900">
    <property type="entry name" value="4Fe4S_Fe_S_CS"/>
</dbReference>
<protein>
    <recommendedName>
        <fullName evidence="5">Ferredoxin III</fullName>
    </recommendedName>
</protein>
<gene>
    <name evidence="7" type="ORF">SAMN04244559_01399</name>
</gene>
<dbReference type="InterPro" id="IPR017896">
    <property type="entry name" value="4Fe4S_Fe-S-bd"/>
</dbReference>
<dbReference type="OrthoDB" id="9810688at2"/>
<evidence type="ECO:0000313" key="7">
    <source>
        <dbReference type="EMBL" id="SEH33539.1"/>
    </source>
</evidence>
<dbReference type="NCBIfam" id="TIGR02936">
    <property type="entry name" value="fdxN_nitrog"/>
    <property type="match status" value="1"/>
</dbReference>
<evidence type="ECO:0000313" key="8">
    <source>
        <dbReference type="Proteomes" id="UP000182983"/>
    </source>
</evidence>
<evidence type="ECO:0000256" key="5">
    <source>
        <dbReference type="ARBA" id="ARBA00030616"/>
    </source>
</evidence>
<evidence type="ECO:0000256" key="1">
    <source>
        <dbReference type="ARBA" id="ARBA00022723"/>
    </source>
</evidence>
<proteinExistence type="predicted"/>
<reference evidence="8" key="1">
    <citation type="submission" date="2016-10" db="EMBL/GenBank/DDBJ databases">
        <authorList>
            <person name="Varghese N."/>
            <person name="Submissions S."/>
        </authorList>
    </citation>
    <scope>NUCLEOTIDE SEQUENCE [LARGE SCALE GENOMIC DNA]</scope>
    <source>
        <strain evidence="8">DSM 13234</strain>
    </source>
</reference>
<keyword evidence="2" id="KW-0408">Iron</keyword>
<dbReference type="EMBL" id="FNWO01000005">
    <property type="protein sequence ID" value="SEH33539.1"/>
    <property type="molecule type" value="Genomic_DNA"/>
</dbReference>
<dbReference type="RefSeq" id="WP_074766927.1">
    <property type="nucleotide sequence ID" value="NZ_FNWO01000005.1"/>
</dbReference>
<dbReference type="Gene3D" id="3.30.70.20">
    <property type="match status" value="1"/>
</dbReference>
<keyword evidence="8" id="KW-1185">Reference proteome</keyword>
<feature type="domain" description="4Fe-4S ferredoxin-type" evidence="6">
    <location>
        <begin position="18"/>
        <end position="47"/>
    </location>
</feature>
<dbReference type="SUPFAM" id="SSF46548">
    <property type="entry name" value="alpha-helical ferredoxin"/>
    <property type="match status" value="1"/>
</dbReference>
<evidence type="ECO:0000256" key="4">
    <source>
        <dbReference type="ARBA" id="ARBA00023231"/>
    </source>
</evidence>
<evidence type="ECO:0000259" key="6">
    <source>
        <dbReference type="PROSITE" id="PS51379"/>
    </source>
</evidence>
<dbReference type="Proteomes" id="UP000182983">
    <property type="component" value="Unassembled WGS sequence"/>
</dbReference>
<dbReference type="AlphaFoldDB" id="A0A1H6HCJ0"/>
<evidence type="ECO:0000256" key="3">
    <source>
        <dbReference type="ARBA" id="ARBA00023014"/>
    </source>
</evidence>
<dbReference type="PROSITE" id="PS00198">
    <property type="entry name" value="4FE4S_FER_1"/>
    <property type="match status" value="1"/>
</dbReference>
<name>A0A1H6HCJ0_MAGFU</name>
<sequence>MSFRQFSSRDGSPWIPKYLTEISTDLCIGCGRCFKVCSHAVMKLMGVNEDGDMCDPFDDDDGEVVRKVMTLEQAGKCVGCGSCEQVCGTKAQKHEPLPA</sequence>
<keyword evidence="4" id="KW-0535">Nitrogen fixation</keyword>
<dbReference type="InterPro" id="IPR014283">
    <property type="entry name" value="FdIII_4_nif"/>
</dbReference>
<dbReference type="GO" id="GO:0046872">
    <property type="term" value="F:metal ion binding"/>
    <property type="evidence" value="ECO:0007669"/>
    <property type="project" value="UniProtKB-KW"/>
</dbReference>
<organism evidence="7 8">
    <name type="scientific">Magnetospirillum fulvum</name>
    <name type="common">Rhodospirillum fulvum</name>
    <dbReference type="NCBI Taxonomy" id="1082"/>
    <lineage>
        <taxon>Bacteria</taxon>
        <taxon>Pseudomonadati</taxon>
        <taxon>Pseudomonadota</taxon>
        <taxon>Alphaproteobacteria</taxon>
        <taxon>Rhodospirillales</taxon>
        <taxon>Rhodospirillaceae</taxon>
        <taxon>Magnetospirillum</taxon>
    </lineage>
</organism>
<feature type="domain" description="4Fe-4S ferredoxin-type" evidence="6">
    <location>
        <begin position="67"/>
        <end position="97"/>
    </location>
</feature>
<keyword evidence="3" id="KW-0411">Iron-sulfur</keyword>